<feature type="region of interest" description="Disordered" evidence="1">
    <location>
        <begin position="1"/>
        <end position="27"/>
    </location>
</feature>
<reference evidence="2 3" key="1">
    <citation type="submission" date="2018-08" db="EMBL/GenBank/DDBJ databases">
        <title>Draft genome of the lignicolous fungus Coniochaeta pulveracea.</title>
        <authorList>
            <person name="Borstlap C.J."/>
            <person name="De Witt R.N."/>
            <person name="Botha A."/>
            <person name="Volschenk H."/>
        </authorList>
    </citation>
    <scope>NUCLEOTIDE SEQUENCE [LARGE SCALE GENOMIC DNA]</scope>
    <source>
        <strain evidence="2 3">CAB683</strain>
    </source>
</reference>
<evidence type="ECO:0000256" key="1">
    <source>
        <dbReference type="SAM" id="MobiDB-lite"/>
    </source>
</evidence>
<gene>
    <name evidence="2" type="ORF">DL546_000903</name>
</gene>
<name>A0A420XZ45_9PEZI</name>
<proteinExistence type="predicted"/>
<protein>
    <submittedName>
        <fullName evidence="2">Uncharacterized protein</fullName>
    </submittedName>
</protein>
<accession>A0A420XZ45</accession>
<dbReference type="AlphaFoldDB" id="A0A420XZ45"/>
<dbReference type="EMBL" id="QVQW01000093">
    <property type="protein sequence ID" value="RKU40718.1"/>
    <property type="molecule type" value="Genomic_DNA"/>
</dbReference>
<comment type="caution">
    <text evidence="2">The sequence shown here is derived from an EMBL/GenBank/DDBJ whole genome shotgun (WGS) entry which is preliminary data.</text>
</comment>
<evidence type="ECO:0000313" key="3">
    <source>
        <dbReference type="Proteomes" id="UP000275385"/>
    </source>
</evidence>
<dbReference type="OrthoDB" id="1862401at2759"/>
<sequence>MEQPEDGLANLPEYSVHDAGSSSSAQDPATDTILVHAIVKLLQESLTSVAPEDRQAGLVNIGYTVAEAASRIRIAIQQTTEVQLVQRLALTPQQISIIRKTGAYDRAADTANTGVEFTCLRDMLDKPDFMFGIPNTCPPHAKFRGSFPYDVFEEPPPEEGTVRILPPGAGPNPPWEVFLTLRASEMEYVRTRTELGHWAVSFTKTGSSAGTLNPESGVSDDPWFDE</sequence>
<evidence type="ECO:0000313" key="2">
    <source>
        <dbReference type="EMBL" id="RKU40718.1"/>
    </source>
</evidence>
<keyword evidence="3" id="KW-1185">Reference proteome</keyword>
<organism evidence="2 3">
    <name type="scientific">Coniochaeta pulveracea</name>
    <dbReference type="NCBI Taxonomy" id="177199"/>
    <lineage>
        <taxon>Eukaryota</taxon>
        <taxon>Fungi</taxon>
        <taxon>Dikarya</taxon>
        <taxon>Ascomycota</taxon>
        <taxon>Pezizomycotina</taxon>
        <taxon>Sordariomycetes</taxon>
        <taxon>Sordariomycetidae</taxon>
        <taxon>Coniochaetales</taxon>
        <taxon>Coniochaetaceae</taxon>
        <taxon>Coniochaeta</taxon>
    </lineage>
</organism>
<dbReference type="Proteomes" id="UP000275385">
    <property type="component" value="Unassembled WGS sequence"/>
</dbReference>
<feature type="region of interest" description="Disordered" evidence="1">
    <location>
        <begin position="206"/>
        <end position="226"/>
    </location>
</feature>
<feature type="compositionally biased region" description="Polar residues" evidence="1">
    <location>
        <begin position="206"/>
        <end position="216"/>
    </location>
</feature>